<keyword evidence="4" id="KW-1185">Reference proteome</keyword>
<dbReference type="KEGG" id="ccas:EIB73_08250"/>
<dbReference type="RefSeq" id="WP_125024385.1">
    <property type="nucleotide sequence ID" value="NZ_CP034159.1"/>
</dbReference>
<organism evidence="3 4">
    <name type="scientific">Kaistella carnis</name>
    <dbReference type="NCBI Taxonomy" id="1241979"/>
    <lineage>
        <taxon>Bacteria</taxon>
        <taxon>Pseudomonadati</taxon>
        <taxon>Bacteroidota</taxon>
        <taxon>Flavobacteriia</taxon>
        <taxon>Flavobacteriales</taxon>
        <taxon>Weeksellaceae</taxon>
        <taxon>Chryseobacterium group</taxon>
        <taxon>Kaistella</taxon>
    </lineage>
</organism>
<dbReference type="OrthoDB" id="1491323at2"/>
<evidence type="ECO:0000313" key="4">
    <source>
        <dbReference type="Proteomes" id="UP000270185"/>
    </source>
</evidence>
<dbReference type="InterPro" id="IPR022409">
    <property type="entry name" value="PKD/Chitinase_dom"/>
</dbReference>
<dbReference type="EMBL" id="CP034159">
    <property type="protein sequence ID" value="AZI33165.1"/>
    <property type="molecule type" value="Genomic_DNA"/>
</dbReference>
<keyword evidence="1" id="KW-0472">Membrane</keyword>
<dbReference type="SMART" id="SM00089">
    <property type="entry name" value="PKD"/>
    <property type="match status" value="2"/>
</dbReference>
<dbReference type="SUPFAM" id="SSF49299">
    <property type="entry name" value="PKD domain"/>
    <property type="match status" value="2"/>
</dbReference>
<feature type="transmembrane region" description="Helical" evidence="1">
    <location>
        <begin position="12"/>
        <end position="29"/>
    </location>
</feature>
<dbReference type="PROSITE" id="PS50093">
    <property type="entry name" value="PKD"/>
    <property type="match status" value="2"/>
</dbReference>
<sequence length="305" mass="34647">MNYFQKNKKNIIIAVVSTLLVASLIAIWLQRKSVNPDDIVAVAFPANLTVGDSLKFEDKTNNAKTKKWDFGDGKTSERNKGVHFYSKPGFYEVKLTIDNKYTKTFPVLVSNSITAQPLFTENTASIEGPSQSMQLQNVIFRAVSSTSKTFNWKFGETGDIDSRDKMAIYSYKKPGNYIVTLFTDDAEPVTHQISVLPAYNPIEVIEQDISTTEVDVESDIDDDLKRVIQQIAYGNNFNSNYNYLLRSYMCNNDNVAVTVNEEKVKNFYYYLTGLQFDKNNIIQEVKATYDNQKACVIKLEITQSK</sequence>
<dbReference type="CDD" id="cd00146">
    <property type="entry name" value="PKD"/>
    <property type="match status" value="1"/>
</dbReference>
<dbReference type="InterPro" id="IPR000601">
    <property type="entry name" value="PKD_dom"/>
</dbReference>
<dbReference type="Pfam" id="PF18911">
    <property type="entry name" value="PKD_4"/>
    <property type="match status" value="1"/>
</dbReference>
<keyword evidence="1" id="KW-1133">Transmembrane helix</keyword>
<evidence type="ECO:0000313" key="3">
    <source>
        <dbReference type="EMBL" id="AZI33165.1"/>
    </source>
</evidence>
<dbReference type="AlphaFoldDB" id="A0A3G8XI40"/>
<proteinExistence type="predicted"/>
<accession>A0A3G8XI40</accession>
<dbReference type="Proteomes" id="UP000270185">
    <property type="component" value="Chromosome"/>
</dbReference>
<evidence type="ECO:0000256" key="1">
    <source>
        <dbReference type="SAM" id="Phobius"/>
    </source>
</evidence>
<dbReference type="InterPro" id="IPR013783">
    <property type="entry name" value="Ig-like_fold"/>
</dbReference>
<feature type="domain" description="PKD" evidence="2">
    <location>
        <begin position="144"/>
        <end position="186"/>
    </location>
</feature>
<dbReference type="Gene3D" id="2.60.40.10">
    <property type="entry name" value="Immunoglobulins"/>
    <property type="match status" value="2"/>
</dbReference>
<feature type="domain" description="PKD" evidence="2">
    <location>
        <begin position="60"/>
        <end position="99"/>
    </location>
</feature>
<reference evidence="4" key="1">
    <citation type="submission" date="2018-11" db="EMBL/GenBank/DDBJ databases">
        <title>Proposal to divide the Flavobacteriaceae and reorganize its genera based on Amino Acid Identity values calculated from whole genome sequences.</title>
        <authorList>
            <person name="Nicholson A.C."/>
            <person name="Gulvik C.A."/>
            <person name="Whitney A.M."/>
            <person name="Humrighouse B.W."/>
            <person name="Bell M."/>
            <person name="Holmes B."/>
            <person name="Steigerwalt A.G."/>
            <person name="Villarma A."/>
            <person name="Sheth M."/>
            <person name="Batra D."/>
            <person name="Pryor J."/>
            <person name="Bernardet J.-F."/>
            <person name="Hugo C."/>
            <person name="Kampfer P."/>
            <person name="Newman J.D."/>
            <person name="McQuiston J.R."/>
        </authorList>
    </citation>
    <scope>NUCLEOTIDE SEQUENCE [LARGE SCALE GENOMIC DNA]</scope>
    <source>
        <strain evidence="4">G0081</strain>
    </source>
</reference>
<protein>
    <submittedName>
        <fullName evidence="3">PKD domain-containing protein</fullName>
    </submittedName>
</protein>
<gene>
    <name evidence="3" type="ORF">EIB73_08250</name>
</gene>
<keyword evidence="1" id="KW-0812">Transmembrane</keyword>
<name>A0A3G8XI40_9FLAO</name>
<dbReference type="InterPro" id="IPR035986">
    <property type="entry name" value="PKD_dom_sf"/>
</dbReference>
<evidence type="ECO:0000259" key="2">
    <source>
        <dbReference type="PROSITE" id="PS50093"/>
    </source>
</evidence>